<feature type="non-terminal residue" evidence="2">
    <location>
        <position position="1"/>
    </location>
</feature>
<dbReference type="Gene3D" id="3.30.10.20">
    <property type="match status" value="3"/>
</dbReference>
<evidence type="ECO:0000313" key="2">
    <source>
        <dbReference type="EMBL" id="SUZ78190.1"/>
    </source>
</evidence>
<proteinExistence type="predicted"/>
<dbReference type="PROSITE" id="PS51178">
    <property type="entry name" value="PASTA"/>
    <property type="match status" value="3"/>
</dbReference>
<protein>
    <recommendedName>
        <fullName evidence="1">PASTA domain-containing protein</fullName>
    </recommendedName>
</protein>
<sequence length="213" mass="23866">VGYNNEHYLPDVRSEYREKAVYQLRALGFNTQEILVPYSDANIPGTVIKMFPRAFTKVKEGRTIDLTIAGKDEDITIPDISHSTLRNAKLIIAKLGLGIDTIIYEYDNIIPDGFISFQLPRKGKTVKSSTNMTLGVSRGAPPDYYIIPDVVNFSLNRARKAIINEGLRVGELIYEFQPDLVPNTIIEQNMTAGMRVSFPASINLLISTDKQDK</sequence>
<organism evidence="2">
    <name type="scientific">marine metagenome</name>
    <dbReference type="NCBI Taxonomy" id="408172"/>
    <lineage>
        <taxon>unclassified sequences</taxon>
        <taxon>metagenomes</taxon>
        <taxon>ecological metagenomes</taxon>
    </lineage>
</organism>
<reference evidence="2" key="1">
    <citation type="submission" date="2018-05" db="EMBL/GenBank/DDBJ databases">
        <authorList>
            <person name="Lanie J.A."/>
            <person name="Ng W.-L."/>
            <person name="Kazmierczak K.M."/>
            <person name="Andrzejewski T.M."/>
            <person name="Davidsen T.M."/>
            <person name="Wayne K.J."/>
            <person name="Tettelin H."/>
            <person name="Glass J.I."/>
            <person name="Rusch D."/>
            <person name="Podicherti R."/>
            <person name="Tsui H.-C.T."/>
            <person name="Winkler M.E."/>
        </authorList>
    </citation>
    <scope>NUCLEOTIDE SEQUENCE</scope>
</reference>
<accession>A0A381QGV3</accession>
<feature type="domain" description="PASTA" evidence="1">
    <location>
        <begin position="4"/>
        <end position="70"/>
    </location>
</feature>
<dbReference type="Pfam" id="PF03793">
    <property type="entry name" value="PASTA"/>
    <property type="match status" value="2"/>
</dbReference>
<gene>
    <name evidence="2" type="ORF">METZ01_LOCUS31044</name>
</gene>
<name>A0A381QGV3_9ZZZZ</name>
<dbReference type="AlphaFoldDB" id="A0A381QGV3"/>
<feature type="domain" description="PASTA" evidence="1">
    <location>
        <begin position="141"/>
        <end position="208"/>
    </location>
</feature>
<dbReference type="EMBL" id="UINC01001344">
    <property type="protein sequence ID" value="SUZ78190.1"/>
    <property type="molecule type" value="Genomic_DNA"/>
</dbReference>
<dbReference type="SMART" id="SM00740">
    <property type="entry name" value="PASTA"/>
    <property type="match status" value="3"/>
</dbReference>
<feature type="domain" description="PASTA" evidence="1">
    <location>
        <begin position="71"/>
        <end position="138"/>
    </location>
</feature>
<dbReference type="InterPro" id="IPR005543">
    <property type="entry name" value="PASTA_dom"/>
</dbReference>
<dbReference type="CDD" id="cd06577">
    <property type="entry name" value="PASTA_pknB"/>
    <property type="match status" value="3"/>
</dbReference>
<evidence type="ECO:0000259" key="1">
    <source>
        <dbReference type="PROSITE" id="PS51178"/>
    </source>
</evidence>